<dbReference type="Proteomes" id="UP000219972">
    <property type="component" value="Unassembled WGS sequence"/>
</dbReference>
<evidence type="ECO:0000313" key="7">
    <source>
        <dbReference type="Proteomes" id="UP000219972"/>
    </source>
</evidence>
<evidence type="ECO:0000256" key="4">
    <source>
        <dbReference type="ARBA" id="ARBA00022833"/>
    </source>
</evidence>
<evidence type="ECO:0000256" key="3">
    <source>
        <dbReference type="ARBA" id="ARBA00022801"/>
    </source>
</evidence>
<dbReference type="SUPFAM" id="SSF56281">
    <property type="entry name" value="Metallo-hydrolase/oxidoreductase"/>
    <property type="match status" value="1"/>
</dbReference>
<name>A0ABX4IWK5_9HYPH</name>
<keyword evidence="4" id="KW-0862">Zinc</keyword>
<dbReference type="EMBL" id="NWSL01000054">
    <property type="protein sequence ID" value="PDS46414.1"/>
    <property type="molecule type" value="Genomic_DNA"/>
</dbReference>
<dbReference type="InterPro" id="IPR051013">
    <property type="entry name" value="MBL_superfamily_lactonases"/>
</dbReference>
<reference evidence="6 7" key="1">
    <citation type="submission" date="2017-09" db="EMBL/GenBank/DDBJ databases">
        <title>Comparative genomics of rhizobia isolated from Phaseolus vulgaris in China.</title>
        <authorList>
            <person name="Tong W."/>
        </authorList>
    </citation>
    <scope>NUCLEOTIDE SEQUENCE [LARGE SCALE GENOMIC DNA]</scope>
    <source>
        <strain evidence="6 7">Y27</strain>
    </source>
</reference>
<gene>
    <name evidence="6" type="ORF">CO662_35630</name>
</gene>
<protein>
    <submittedName>
        <fullName evidence="6">MBL fold metallo-hydrolase</fullName>
    </submittedName>
</protein>
<comment type="similarity">
    <text evidence="1">Belongs to the metallo-beta-lactamase superfamily.</text>
</comment>
<dbReference type="CDD" id="cd07720">
    <property type="entry name" value="OPHC2-like_MBL-fold"/>
    <property type="match status" value="1"/>
</dbReference>
<dbReference type="Pfam" id="PF00753">
    <property type="entry name" value="Lactamase_B"/>
    <property type="match status" value="1"/>
</dbReference>
<keyword evidence="3" id="KW-0378">Hydrolase</keyword>
<evidence type="ECO:0000313" key="6">
    <source>
        <dbReference type="EMBL" id="PDS46414.1"/>
    </source>
</evidence>
<keyword evidence="7" id="KW-1185">Reference proteome</keyword>
<feature type="domain" description="Metallo-beta-lactamase" evidence="5">
    <location>
        <begin position="67"/>
        <end position="274"/>
    </location>
</feature>
<dbReference type="InterPro" id="IPR036866">
    <property type="entry name" value="RibonucZ/Hydroxyglut_hydro"/>
</dbReference>
<dbReference type="InterPro" id="IPR001279">
    <property type="entry name" value="Metallo-B-lactamas"/>
</dbReference>
<dbReference type="RefSeq" id="WP_097545433.1">
    <property type="nucleotide sequence ID" value="NZ_NWSK01000026.1"/>
</dbReference>
<accession>A0ABX4IWK5</accession>
<dbReference type="PANTHER" id="PTHR42978">
    <property type="entry name" value="QUORUM-QUENCHING LACTONASE YTNP-RELATED-RELATED"/>
    <property type="match status" value="1"/>
</dbReference>
<evidence type="ECO:0000256" key="2">
    <source>
        <dbReference type="ARBA" id="ARBA00022723"/>
    </source>
</evidence>
<dbReference type="PANTHER" id="PTHR42978:SF6">
    <property type="entry name" value="QUORUM-QUENCHING LACTONASE YTNP-RELATED"/>
    <property type="match status" value="1"/>
</dbReference>
<dbReference type="SMART" id="SM00849">
    <property type="entry name" value="Lactamase_B"/>
    <property type="match status" value="1"/>
</dbReference>
<proteinExistence type="inferred from homology"/>
<sequence>MNALVSNPLRQQIAGYHRMVIGDVIVTALYDGTVAINPLNFAGVTDGQRLTALKRLFLATEGKIDTAVNAWIIDTGSRVILVDAGSGTVAGPTMGRLLENLEAAGYKAGAVNALLITHLHIDHVSGAADEQGKAVFPNATMYAAKADADFWLNDATQATLPEEQDNFVKFAKDGVAPYAAASRFVTFSDGDVLEDGLLTVVAFPGHTPGHSGFRLERAGETLLFWGDIAHLPAVQLAHASATISLDIDPAQAVASRERALKLATDTGWLIAGSHAPFPGIGRVRKDADGHSWVPAEYAALPVRG</sequence>
<keyword evidence="2" id="KW-0479">Metal-binding</keyword>
<comment type="caution">
    <text evidence="6">The sequence shown here is derived from an EMBL/GenBank/DDBJ whole genome shotgun (WGS) entry which is preliminary data.</text>
</comment>
<dbReference type="Gene3D" id="3.60.15.10">
    <property type="entry name" value="Ribonuclease Z/Hydroxyacylglutathione hydrolase-like"/>
    <property type="match status" value="1"/>
</dbReference>
<evidence type="ECO:0000259" key="5">
    <source>
        <dbReference type="SMART" id="SM00849"/>
    </source>
</evidence>
<organism evidence="6 7">
    <name type="scientific">Rhizobium anhuiense</name>
    <dbReference type="NCBI Taxonomy" id="1184720"/>
    <lineage>
        <taxon>Bacteria</taxon>
        <taxon>Pseudomonadati</taxon>
        <taxon>Pseudomonadota</taxon>
        <taxon>Alphaproteobacteria</taxon>
        <taxon>Hyphomicrobiales</taxon>
        <taxon>Rhizobiaceae</taxon>
        <taxon>Rhizobium/Agrobacterium group</taxon>
        <taxon>Rhizobium</taxon>
    </lineage>
</organism>
<evidence type="ECO:0000256" key="1">
    <source>
        <dbReference type="ARBA" id="ARBA00007749"/>
    </source>
</evidence>